<dbReference type="Proteomes" id="UP000243217">
    <property type="component" value="Unassembled WGS sequence"/>
</dbReference>
<dbReference type="GO" id="GO:0005634">
    <property type="term" value="C:nucleus"/>
    <property type="evidence" value="ECO:0007669"/>
    <property type="project" value="UniProtKB-SubCell"/>
</dbReference>
<feature type="compositionally biased region" description="Basic and acidic residues" evidence="11">
    <location>
        <begin position="391"/>
        <end position="401"/>
    </location>
</feature>
<feature type="compositionally biased region" description="Basic residues" evidence="11">
    <location>
        <begin position="402"/>
        <end position="411"/>
    </location>
</feature>
<feature type="compositionally biased region" description="Low complexity" evidence="11">
    <location>
        <begin position="312"/>
        <end position="321"/>
    </location>
</feature>
<feature type="domain" description="PHD-type" evidence="12">
    <location>
        <begin position="124"/>
        <end position="182"/>
    </location>
</feature>
<feature type="region of interest" description="Disordered" evidence="11">
    <location>
        <begin position="1"/>
        <end position="41"/>
    </location>
</feature>
<dbReference type="InterPro" id="IPR013083">
    <property type="entry name" value="Znf_RING/FYVE/PHD"/>
</dbReference>
<evidence type="ECO:0000256" key="3">
    <source>
        <dbReference type="ARBA" id="ARBA00022771"/>
    </source>
</evidence>
<gene>
    <name evidence="13" type="ORF">THRCLA_03133</name>
</gene>
<dbReference type="SMART" id="SM00249">
    <property type="entry name" value="PHD"/>
    <property type="match status" value="1"/>
</dbReference>
<evidence type="ECO:0000256" key="8">
    <source>
        <dbReference type="ARBA" id="ARBA00023163"/>
    </source>
</evidence>
<feature type="compositionally biased region" description="Acidic residues" evidence="11">
    <location>
        <begin position="379"/>
        <end position="390"/>
    </location>
</feature>
<evidence type="ECO:0000256" key="9">
    <source>
        <dbReference type="ARBA" id="ARBA00023242"/>
    </source>
</evidence>
<sequence>MNEVDEDEQKANAPVVEKKRAGRGRPPRSENGTSSKDPVKRIVSRVRARLTQLRYHMTYLDAYEMEGWRKSSSEKLKPSAELEKIRRKLRHGKQLILSEIREFQAVFADHIPLPRDASEVNDEDILCAKCQLSETSIDNDILICESIGCNRVYHQQCLEPVLLTKDIPPEDKDWYCQLCLGLFEALKLINLAFGTTWETVEEIFPELKEATAGINSPISDSDDVAYNEPKDSTSGDDDFVDEQPKNHTSKAKKNEDGVDDEDMPMSSPENSEQDGEIVEGKRKRPIVDYEALIAQMPPDDEEDEDDDANEYEPSAQSSSDNSSEESSEEEDPDTLIVTGKRNRTQVDYRALNGQLFPNSAGDEEDDAEYSPSLAPVLESSDEGENDDDSGDNEHDTSEPPVKRRPGRPRKHPLPEGVEPRKRVRTTKNQSQFGEENQTPDSEDAPSSMQKKRGQPQKPEEGPPKKRGRPTKQANTTLSPDEILHLEAAEPTSLESDLVHAQVITSVVEQPLGKRRRTPVDYIALSGELDYSE</sequence>
<keyword evidence="4" id="KW-0862">Zinc</keyword>
<keyword evidence="7" id="KW-0371">Homeobox</keyword>
<comment type="subcellular location">
    <subcellularLocation>
        <location evidence="1">Nucleus</location>
    </subcellularLocation>
</comment>
<organism evidence="13 14">
    <name type="scientific">Thraustotheca clavata</name>
    <dbReference type="NCBI Taxonomy" id="74557"/>
    <lineage>
        <taxon>Eukaryota</taxon>
        <taxon>Sar</taxon>
        <taxon>Stramenopiles</taxon>
        <taxon>Oomycota</taxon>
        <taxon>Saprolegniomycetes</taxon>
        <taxon>Saprolegniales</taxon>
        <taxon>Achlyaceae</taxon>
        <taxon>Thraustotheca</taxon>
    </lineage>
</organism>
<feature type="compositionally biased region" description="Acidic residues" evidence="11">
    <location>
        <begin position="298"/>
        <end position="310"/>
    </location>
</feature>
<evidence type="ECO:0000259" key="12">
    <source>
        <dbReference type="PROSITE" id="PS50016"/>
    </source>
</evidence>
<dbReference type="PRINTS" id="PR00929">
    <property type="entry name" value="ATHOOK"/>
</dbReference>
<keyword evidence="14" id="KW-1185">Reference proteome</keyword>
<evidence type="ECO:0000256" key="5">
    <source>
        <dbReference type="ARBA" id="ARBA00023015"/>
    </source>
</evidence>
<dbReference type="Pfam" id="PF00628">
    <property type="entry name" value="PHD"/>
    <property type="match status" value="1"/>
</dbReference>
<evidence type="ECO:0000256" key="1">
    <source>
        <dbReference type="ARBA" id="ARBA00004123"/>
    </source>
</evidence>
<dbReference type="OrthoDB" id="1903104at2759"/>
<evidence type="ECO:0000256" key="10">
    <source>
        <dbReference type="PROSITE-ProRule" id="PRU00146"/>
    </source>
</evidence>
<protein>
    <recommendedName>
        <fullName evidence="12">PHD-type domain-containing protein</fullName>
    </recommendedName>
</protein>
<comment type="caution">
    <text evidence="13">The sequence shown here is derived from an EMBL/GenBank/DDBJ whole genome shotgun (WGS) entry which is preliminary data.</text>
</comment>
<dbReference type="InterPro" id="IPR045876">
    <property type="entry name" value="PRHA-like_PHD-finger"/>
</dbReference>
<evidence type="ECO:0000256" key="4">
    <source>
        <dbReference type="ARBA" id="ARBA00022833"/>
    </source>
</evidence>
<evidence type="ECO:0000313" key="14">
    <source>
        <dbReference type="Proteomes" id="UP000243217"/>
    </source>
</evidence>
<evidence type="ECO:0000256" key="11">
    <source>
        <dbReference type="SAM" id="MobiDB-lite"/>
    </source>
</evidence>
<dbReference type="PANTHER" id="PTHR12628">
    <property type="entry name" value="POLYCOMB-LIKE TRANSCRIPTION FACTOR"/>
    <property type="match status" value="1"/>
</dbReference>
<dbReference type="EMBL" id="JNBS01000580">
    <property type="protein sequence ID" value="OQS04650.1"/>
    <property type="molecule type" value="Genomic_DNA"/>
</dbReference>
<dbReference type="SUPFAM" id="SSF57903">
    <property type="entry name" value="FYVE/PHD zinc finger"/>
    <property type="match status" value="1"/>
</dbReference>
<dbReference type="Gene3D" id="3.30.40.10">
    <property type="entry name" value="Zinc/RING finger domain, C3HC4 (zinc finger)"/>
    <property type="match status" value="1"/>
</dbReference>
<keyword evidence="2" id="KW-0479">Metal-binding</keyword>
<proteinExistence type="predicted"/>
<dbReference type="GO" id="GO:0008270">
    <property type="term" value="F:zinc ion binding"/>
    <property type="evidence" value="ECO:0007669"/>
    <property type="project" value="UniProtKB-KW"/>
</dbReference>
<dbReference type="AlphaFoldDB" id="A0A1W0A3M8"/>
<evidence type="ECO:0000256" key="6">
    <source>
        <dbReference type="ARBA" id="ARBA00023125"/>
    </source>
</evidence>
<evidence type="ECO:0000256" key="2">
    <source>
        <dbReference type="ARBA" id="ARBA00022723"/>
    </source>
</evidence>
<dbReference type="STRING" id="74557.A0A1W0A3M8"/>
<dbReference type="GO" id="GO:0003682">
    <property type="term" value="F:chromatin binding"/>
    <property type="evidence" value="ECO:0007669"/>
    <property type="project" value="TreeGrafter"/>
</dbReference>
<dbReference type="InterPro" id="IPR019786">
    <property type="entry name" value="Zinc_finger_PHD-type_CS"/>
</dbReference>
<keyword evidence="8" id="KW-0804">Transcription</keyword>
<keyword evidence="6" id="KW-0238">DNA-binding</keyword>
<keyword evidence="9" id="KW-0539">Nucleus</keyword>
<feature type="region of interest" description="Disordered" evidence="11">
    <location>
        <begin position="213"/>
        <end position="489"/>
    </location>
</feature>
<evidence type="ECO:0000313" key="13">
    <source>
        <dbReference type="EMBL" id="OQS04650.1"/>
    </source>
</evidence>
<dbReference type="PROSITE" id="PS01359">
    <property type="entry name" value="ZF_PHD_1"/>
    <property type="match status" value="1"/>
</dbReference>
<dbReference type="CDD" id="cd15504">
    <property type="entry name" value="PHD_PRHA_like"/>
    <property type="match status" value="1"/>
</dbReference>
<dbReference type="GO" id="GO:0003677">
    <property type="term" value="F:DNA binding"/>
    <property type="evidence" value="ECO:0007669"/>
    <property type="project" value="UniProtKB-KW"/>
</dbReference>
<dbReference type="InterPro" id="IPR001965">
    <property type="entry name" value="Znf_PHD"/>
</dbReference>
<reference evidence="13 14" key="1">
    <citation type="journal article" date="2014" name="Genome Biol. Evol.">
        <title>The secreted proteins of Achlya hypogyna and Thraustotheca clavata identify the ancestral oomycete secretome and reveal gene acquisitions by horizontal gene transfer.</title>
        <authorList>
            <person name="Misner I."/>
            <person name="Blouin N."/>
            <person name="Leonard G."/>
            <person name="Richards T.A."/>
            <person name="Lane C.E."/>
        </authorList>
    </citation>
    <scope>NUCLEOTIDE SEQUENCE [LARGE SCALE GENOMIC DNA]</scope>
    <source>
        <strain evidence="13 14">ATCC 34112</strain>
    </source>
</reference>
<accession>A0A1W0A3M8</accession>
<dbReference type="PROSITE" id="PS50016">
    <property type="entry name" value="ZF_PHD_2"/>
    <property type="match status" value="1"/>
</dbReference>
<feature type="compositionally biased region" description="Polar residues" evidence="11">
    <location>
        <begin position="426"/>
        <end position="448"/>
    </location>
</feature>
<dbReference type="InterPro" id="IPR019787">
    <property type="entry name" value="Znf_PHD-finger"/>
</dbReference>
<feature type="compositionally biased region" description="Acidic residues" evidence="11">
    <location>
        <begin position="322"/>
        <end position="333"/>
    </location>
</feature>
<keyword evidence="3 10" id="KW-0863">Zinc-finger</keyword>
<dbReference type="InterPro" id="IPR017956">
    <property type="entry name" value="AT_hook_DNA-bd_motif"/>
</dbReference>
<evidence type="ECO:0000256" key="7">
    <source>
        <dbReference type="ARBA" id="ARBA00023155"/>
    </source>
</evidence>
<name>A0A1W0A3M8_9STRA</name>
<keyword evidence="5" id="KW-0805">Transcription regulation</keyword>
<dbReference type="PANTHER" id="PTHR12628:SF10">
    <property type="entry name" value="HOMEOBOX DOMAIN-CONTAINING PROTEIN"/>
    <property type="match status" value="1"/>
</dbReference>
<dbReference type="InterPro" id="IPR011011">
    <property type="entry name" value="Znf_FYVE_PHD"/>
</dbReference>
<dbReference type="GO" id="GO:0045814">
    <property type="term" value="P:negative regulation of gene expression, epigenetic"/>
    <property type="evidence" value="ECO:0007669"/>
    <property type="project" value="TreeGrafter"/>
</dbReference>